<dbReference type="InterPro" id="IPR006186">
    <property type="entry name" value="Ser/Thr-sp_prot-phosphatase"/>
</dbReference>
<dbReference type="InterPro" id="IPR004843">
    <property type="entry name" value="Calcineurin-like_PHP"/>
</dbReference>
<organism evidence="3 4">
    <name type="scientific">Paramecium pentaurelia</name>
    <dbReference type="NCBI Taxonomy" id="43138"/>
    <lineage>
        <taxon>Eukaryota</taxon>
        <taxon>Sar</taxon>
        <taxon>Alveolata</taxon>
        <taxon>Ciliophora</taxon>
        <taxon>Intramacronucleata</taxon>
        <taxon>Oligohymenophorea</taxon>
        <taxon>Peniculida</taxon>
        <taxon>Parameciidae</taxon>
        <taxon>Paramecium</taxon>
    </lineage>
</organism>
<gene>
    <name evidence="3" type="ORF">PPENT_87.1.T0210174</name>
</gene>
<dbReference type="PANTHER" id="PTHR46422:SF11">
    <property type="entry name" value="SERINE_THREONINE-PROTEIN PHOSPHATASE"/>
    <property type="match status" value="1"/>
</dbReference>
<dbReference type="SMART" id="SM00156">
    <property type="entry name" value="PP2Ac"/>
    <property type="match status" value="1"/>
</dbReference>
<accession>A0A8S1TD22</accession>
<comment type="caution">
    <text evidence="3">The sequence shown here is derived from an EMBL/GenBank/DDBJ whole genome shotgun (WGS) entry which is preliminary data.</text>
</comment>
<proteinExistence type="inferred from homology"/>
<reference evidence="3" key="1">
    <citation type="submission" date="2021-01" db="EMBL/GenBank/DDBJ databases">
        <authorList>
            <consortium name="Genoscope - CEA"/>
            <person name="William W."/>
        </authorList>
    </citation>
    <scope>NUCLEOTIDE SEQUENCE</scope>
</reference>
<dbReference type="EMBL" id="CAJJDO010000021">
    <property type="protein sequence ID" value="CAD8151105.1"/>
    <property type="molecule type" value="Genomic_DNA"/>
</dbReference>
<keyword evidence="1" id="KW-0378">Hydrolase</keyword>
<dbReference type="Proteomes" id="UP000689195">
    <property type="component" value="Unassembled WGS sequence"/>
</dbReference>
<feature type="domain" description="Serine/threonine specific protein phosphatases" evidence="2">
    <location>
        <begin position="240"/>
        <end position="245"/>
    </location>
</feature>
<comment type="catalytic activity">
    <reaction evidence="1">
        <text>O-phospho-L-threonyl-[protein] + H2O = L-threonyl-[protein] + phosphate</text>
        <dbReference type="Rhea" id="RHEA:47004"/>
        <dbReference type="Rhea" id="RHEA-COMP:11060"/>
        <dbReference type="Rhea" id="RHEA-COMP:11605"/>
        <dbReference type="ChEBI" id="CHEBI:15377"/>
        <dbReference type="ChEBI" id="CHEBI:30013"/>
        <dbReference type="ChEBI" id="CHEBI:43474"/>
        <dbReference type="ChEBI" id="CHEBI:61977"/>
        <dbReference type="EC" id="3.1.3.16"/>
    </reaction>
</comment>
<comment type="similarity">
    <text evidence="1">Belongs to the PPP phosphatase family.</text>
</comment>
<dbReference type="Pfam" id="PF00149">
    <property type="entry name" value="Metallophos"/>
    <property type="match status" value="1"/>
</dbReference>
<dbReference type="PANTHER" id="PTHR46422">
    <property type="entry name" value="SERINE/THREONINE-PROTEIN PHOSPHATASE BSL3"/>
    <property type="match status" value="1"/>
</dbReference>
<keyword evidence="4" id="KW-1185">Reference proteome</keyword>
<dbReference type="EC" id="3.1.3.16" evidence="1"/>
<protein>
    <recommendedName>
        <fullName evidence="1">Serine/threonine-protein phosphatase</fullName>
        <ecNumber evidence="1">3.1.3.16</ecNumber>
    </recommendedName>
</protein>
<evidence type="ECO:0000313" key="3">
    <source>
        <dbReference type="EMBL" id="CAD8151105.1"/>
    </source>
</evidence>
<sequence>MFFQEPNSHLSKMILNKSLFLSQHLKDKVAQYQNALRYYTLTLNESPDSRDIYNYSEELNILIINKKQQKPMFQYQEGKSSFKFINQAIVAVERDQSKANNKEPIILKNGQDYNITDIFLNTLLQPKAFIKHQQNAKFLFQPQDIIMLCDQAEAIIKQQPIVLRCNAPIKIFGDIHGQYSDLMRFFDLWGSPFLNGKDDDIEGFDYLFLGNFVDRGIHSLETICLLLALKVRYPESIHLIRGNHEDKWINYGFGFSEECSQRLDEDPDDDDSVFARINRLFEWLPLAAIIEDKIFCVHGGIGFALNYVADIENLQRPIEVIHEVISSEQQLIIDILWSDPTDSDQEFGIQPNNFRDPSGIGGIVKFGPDRVIKFLLENRLSLIIRSHECVMDGFERFAGGQLLTVSSTIDYCGKHKNAGAILIIKKNLEIIPKLLDPKFINDQNQIENEEILQQIYPITQLWKNKIQHRNQE</sequence>
<name>A0A8S1TD22_9CILI</name>
<dbReference type="AlphaFoldDB" id="A0A8S1TD22"/>
<dbReference type="GO" id="GO:0004722">
    <property type="term" value="F:protein serine/threonine phosphatase activity"/>
    <property type="evidence" value="ECO:0007669"/>
    <property type="project" value="UniProtKB-EC"/>
</dbReference>
<dbReference type="PROSITE" id="PS00125">
    <property type="entry name" value="SER_THR_PHOSPHATASE"/>
    <property type="match status" value="1"/>
</dbReference>
<dbReference type="OrthoDB" id="309851at2759"/>
<evidence type="ECO:0000313" key="4">
    <source>
        <dbReference type="Proteomes" id="UP000689195"/>
    </source>
</evidence>
<evidence type="ECO:0000259" key="2">
    <source>
        <dbReference type="PROSITE" id="PS00125"/>
    </source>
</evidence>
<evidence type="ECO:0000256" key="1">
    <source>
        <dbReference type="RuleBase" id="RU004273"/>
    </source>
</evidence>